<evidence type="ECO:0000313" key="3">
    <source>
        <dbReference type="Proteomes" id="UP001589718"/>
    </source>
</evidence>
<proteinExistence type="predicted"/>
<comment type="caution">
    <text evidence="2">The sequence shown here is derived from an EMBL/GenBank/DDBJ whole genome shotgun (WGS) entry which is preliminary data.</text>
</comment>
<accession>A0ABV5P5U8</accession>
<keyword evidence="1" id="KW-0472">Membrane</keyword>
<gene>
    <name evidence="2" type="ORF">ACFFTU_01235</name>
</gene>
<name>A0ABV5P5U8_STRCM</name>
<organism evidence="2 3">
    <name type="scientific">Streptomyces cremeus</name>
    <dbReference type="NCBI Taxonomy" id="66881"/>
    <lineage>
        <taxon>Bacteria</taxon>
        <taxon>Bacillati</taxon>
        <taxon>Actinomycetota</taxon>
        <taxon>Actinomycetes</taxon>
        <taxon>Kitasatosporales</taxon>
        <taxon>Streptomycetaceae</taxon>
        <taxon>Streptomyces</taxon>
    </lineage>
</organism>
<sequence length="61" mass="6487">MSNYYVRLSLLALLSCGAGTLLLFALLKAGIITNTFSYKGAVIFAVTVLGTTLASRGMRKD</sequence>
<keyword evidence="1" id="KW-0812">Transmembrane</keyword>
<dbReference type="Proteomes" id="UP001589718">
    <property type="component" value="Unassembled WGS sequence"/>
</dbReference>
<feature type="transmembrane region" description="Helical" evidence="1">
    <location>
        <begin position="38"/>
        <end position="55"/>
    </location>
</feature>
<keyword evidence="3" id="KW-1185">Reference proteome</keyword>
<protein>
    <submittedName>
        <fullName evidence="2">Uncharacterized protein</fullName>
    </submittedName>
</protein>
<evidence type="ECO:0000313" key="2">
    <source>
        <dbReference type="EMBL" id="MFB9518577.1"/>
    </source>
</evidence>
<dbReference type="EMBL" id="JBHMCR010000001">
    <property type="protein sequence ID" value="MFB9518577.1"/>
    <property type="molecule type" value="Genomic_DNA"/>
</dbReference>
<evidence type="ECO:0000256" key="1">
    <source>
        <dbReference type="SAM" id="Phobius"/>
    </source>
</evidence>
<keyword evidence="1" id="KW-1133">Transmembrane helix</keyword>
<reference evidence="2 3" key="1">
    <citation type="submission" date="2024-09" db="EMBL/GenBank/DDBJ databases">
        <authorList>
            <person name="Sun Q."/>
            <person name="Mori K."/>
        </authorList>
    </citation>
    <scope>NUCLEOTIDE SEQUENCE [LARGE SCALE GENOMIC DNA]</scope>
    <source>
        <strain evidence="2 3">JCM 4362</strain>
    </source>
</reference>